<dbReference type="NCBIfam" id="TIGR04183">
    <property type="entry name" value="Por_Secre_tail"/>
    <property type="match status" value="1"/>
</dbReference>
<dbReference type="InterPro" id="IPR036852">
    <property type="entry name" value="Peptidase_S8/S53_dom_sf"/>
</dbReference>
<organism evidence="11 13">
    <name type="scientific">Flavobacterium hydatis</name>
    <name type="common">Cytophaga aquatilis</name>
    <dbReference type="NCBI Taxonomy" id="991"/>
    <lineage>
        <taxon>Bacteria</taxon>
        <taxon>Pseudomonadati</taxon>
        <taxon>Bacteroidota</taxon>
        <taxon>Flavobacteriia</taxon>
        <taxon>Flavobacteriales</taxon>
        <taxon>Flavobacteriaceae</taxon>
        <taxon>Flavobacterium</taxon>
    </lineage>
</organism>
<dbReference type="SUPFAM" id="SSF52743">
    <property type="entry name" value="Subtilisin-like"/>
    <property type="match status" value="1"/>
</dbReference>
<evidence type="ECO:0000256" key="2">
    <source>
        <dbReference type="ARBA" id="ARBA00022670"/>
    </source>
</evidence>
<sequence length="537" mass="58573">MKRYFIILLLFISAASFSQEEAWVYFNAKPNSQTYFDNPLLMLSQRALDRRTNQNIALDFKDIPIETAYVNQVQASTGITVMAKSKWLNALHIRGTQVNINNLKLLSFVSKVDFANKSLNLTGKKVASDKVKVTDKELKTTINYSYGTSANQIQMLNGHILHQQDYTGSGKIIAVLDAGFPGVNTASTFQRLRDNNKILGGYNYVLRNPDFYTGVSHGTEVLSTMGGYKVNALVGTAPDASYYLFITEDDNSENPVEESLWVEAAEEADRLGADIITTSLGYFGYDNANYSHTYSDMNGTTNFISRGAEIAFSRGMIVVASAGNEGSTSEKHIGGPADAVSVITVGSVTAIKTLSYFSSIGPSYDQRIKPDVMAQGTAAVVSDVSGNIGTTNGTSFSCPIMAGAIACLWQAFPNKTNQQIRQLVLQSSDKYASPNAQFGYGIPNFSLALNTALSVKLNEIPDFVLYPNPTNSDIFFTLSNGVNEAFVTVYSVLGQKVLEKQITNEASTVSLQSLHSGIYFYTLEANNLHKTGKIIKQ</sequence>
<dbReference type="STRING" id="991.IW20_13870"/>
<evidence type="ECO:0000256" key="4">
    <source>
        <dbReference type="ARBA" id="ARBA00022801"/>
    </source>
</evidence>
<evidence type="ECO:0000256" key="3">
    <source>
        <dbReference type="ARBA" id="ARBA00022729"/>
    </source>
</evidence>
<comment type="caution">
    <text evidence="11">The sequence shown here is derived from an EMBL/GenBank/DDBJ whole genome shotgun (WGS) entry which is preliminary data.</text>
</comment>
<dbReference type="InterPro" id="IPR015500">
    <property type="entry name" value="Peptidase_S8_subtilisin-rel"/>
</dbReference>
<evidence type="ECO:0000259" key="9">
    <source>
        <dbReference type="Pfam" id="PF00082"/>
    </source>
</evidence>
<dbReference type="PIRSF" id="PIRSF037903">
    <property type="entry name" value="Subtilisin_rel_GFO_2223"/>
    <property type="match status" value="1"/>
</dbReference>
<keyword evidence="5 6" id="KW-0720">Serine protease</keyword>
<feature type="active site" description="Charge relay system" evidence="6">
    <location>
        <position position="395"/>
    </location>
</feature>
<dbReference type="InterPro" id="IPR026444">
    <property type="entry name" value="Secre_tail"/>
</dbReference>
<protein>
    <submittedName>
        <fullName evidence="11">Peptidase S8</fullName>
    </submittedName>
</protein>
<dbReference type="Gene3D" id="3.40.50.200">
    <property type="entry name" value="Peptidase S8/S53 domain"/>
    <property type="match status" value="1"/>
</dbReference>
<feature type="signal peptide" evidence="8">
    <location>
        <begin position="1"/>
        <end position="18"/>
    </location>
</feature>
<dbReference type="Proteomes" id="UP000028712">
    <property type="component" value="Unassembled WGS sequence"/>
</dbReference>
<accession>A0A086AFV2</accession>
<dbReference type="AlphaFoldDB" id="A0A086AFV2"/>
<feature type="active site" description="Charge relay system" evidence="6">
    <location>
        <position position="217"/>
    </location>
</feature>
<gene>
    <name evidence="12" type="ORF">B0A62_20105</name>
    <name evidence="11" type="ORF">IW20_13870</name>
</gene>
<dbReference type="PROSITE" id="PS51892">
    <property type="entry name" value="SUBTILASE"/>
    <property type="match status" value="1"/>
</dbReference>
<dbReference type="InterPro" id="IPR000209">
    <property type="entry name" value="Peptidase_S8/S53_dom"/>
</dbReference>
<evidence type="ECO:0000313" key="11">
    <source>
        <dbReference type="EMBL" id="KFF15566.1"/>
    </source>
</evidence>
<keyword evidence="3 8" id="KW-0732">Signal</keyword>
<feature type="domain" description="Peptidase S8/S53" evidence="9">
    <location>
        <begin position="168"/>
        <end position="441"/>
    </location>
</feature>
<dbReference type="PRINTS" id="PR00723">
    <property type="entry name" value="SUBTILISIN"/>
</dbReference>
<dbReference type="InterPro" id="IPR023827">
    <property type="entry name" value="Peptidase_S8_Asp-AS"/>
</dbReference>
<dbReference type="PANTHER" id="PTHR43806:SF67">
    <property type="entry name" value="EGF-LIKE DOMAIN-CONTAINING PROTEIN"/>
    <property type="match status" value="1"/>
</dbReference>
<keyword evidence="4 6" id="KW-0378">Hydrolase</keyword>
<evidence type="ECO:0000256" key="7">
    <source>
        <dbReference type="RuleBase" id="RU003355"/>
    </source>
</evidence>
<dbReference type="RefSeq" id="WP_035623163.1">
    <property type="nucleotide sequence ID" value="NZ_JBEWQG010000006.1"/>
</dbReference>
<dbReference type="PROSITE" id="PS00138">
    <property type="entry name" value="SUBTILASE_SER"/>
    <property type="match status" value="1"/>
</dbReference>
<evidence type="ECO:0000259" key="10">
    <source>
        <dbReference type="Pfam" id="PF18962"/>
    </source>
</evidence>
<keyword evidence="2 6" id="KW-0645">Protease</keyword>
<evidence type="ECO:0000256" key="6">
    <source>
        <dbReference type="PROSITE-ProRule" id="PRU01240"/>
    </source>
</evidence>
<dbReference type="PROSITE" id="PS00136">
    <property type="entry name" value="SUBTILASE_ASP"/>
    <property type="match status" value="1"/>
</dbReference>
<dbReference type="Pfam" id="PF00082">
    <property type="entry name" value="Peptidase_S8"/>
    <property type="match status" value="1"/>
</dbReference>
<feature type="domain" description="Secretion system C-terminal sorting" evidence="10">
    <location>
        <begin position="465"/>
        <end position="535"/>
    </location>
</feature>
<comment type="similarity">
    <text evidence="1 6 7">Belongs to the peptidase S8 family.</text>
</comment>
<evidence type="ECO:0000313" key="14">
    <source>
        <dbReference type="Proteomes" id="UP000198424"/>
    </source>
</evidence>
<dbReference type="OrthoDB" id="1407599at2"/>
<name>A0A086AFV2_FLAHY</name>
<proteinExistence type="inferred from homology"/>
<dbReference type="CDD" id="cd07493">
    <property type="entry name" value="Peptidases_S8_9"/>
    <property type="match status" value="1"/>
</dbReference>
<evidence type="ECO:0000313" key="13">
    <source>
        <dbReference type="Proteomes" id="UP000028712"/>
    </source>
</evidence>
<evidence type="ECO:0000313" key="12">
    <source>
        <dbReference type="EMBL" id="OXA89850.1"/>
    </source>
</evidence>
<dbReference type="EMBL" id="MUGY01000029">
    <property type="protein sequence ID" value="OXA89850.1"/>
    <property type="molecule type" value="Genomic_DNA"/>
</dbReference>
<reference evidence="11 13" key="1">
    <citation type="submission" date="2014-07" db="EMBL/GenBank/DDBJ databases">
        <title>Genome of Flavobacterium hydatis DSM 2063.</title>
        <authorList>
            <person name="Pipes S.E."/>
            <person name="Stropko S.J."/>
            <person name="Newman J.D."/>
        </authorList>
    </citation>
    <scope>NUCLEOTIDE SEQUENCE [LARGE SCALE GENOMIC DNA]</scope>
    <source>
        <strain evidence="11 13">DSM 2063</strain>
    </source>
</reference>
<dbReference type="InterPro" id="IPR023828">
    <property type="entry name" value="Peptidase_S8_Ser-AS"/>
</dbReference>
<dbReference type="GO" id="GO:0004252">
    <property type="term" value="F:serine-type endopeptidase activity"/>
    <property type="evidence" value="ECO:0007669"/>
    <property type="project" value="UniProtKB-UniRule"/>
</dbReference>
<dbReference type="Pfam" id="PF18962">
    <property type="entry name" value="Por_Secre_tail"/>
    <property type="match status" value="1"/>
</dbReference>
<feature type="chain" id="PRO_5001802662" evidence="8">
    <location>
        <begin position="19"/>
        <end position="537"/>
    </location>
</feature>
<dbReference type="InterPro" id="IPR050131">
    <property type="entry name" value="Peptidase_S8_subtilisin-like"/>
</dbReference>
<dbReference type="PANTHER" id="PTHR43806">
    <property type="entry name" value="PEPTIDASE S8"/>
    <property type="match status" value="1"/>
</dbReference>
<dbReference type="eggNOG" id="COG1404">
    <property type="taxonomic scope" value="Bacteria"/>
</dbReference>
<dbReference type="InterPro" id="IPR017317">
    <property type="entry name" value="Pept_S8_subtilisin_bacteroid-2"/>
</dbReference>
<evidence type="ECO:0000256" key="5">
    <source>
        <dbReference type="ARBA" id="ARBA00022825"/>
    </source>
</evidence>
<dbReference type="EMBL" id="JPRM01000020">
    <property type="protein sequence ID" value="KFF15566.1"/>
    <property type="molecule type" value="Genomic_DNA"/>
</dbReference>
<reference evidence="12 14" key="2">
    <citation type="submission" date="2016-11" db="EMBL/GenBank/DDBJ databases">
        <title>Whole genomes of Flavobacteriaceae.</title>
        <authorList>
            <person name="Stine C."/>
            <person name="Li C."/>
            <person name="Tadesse D."/>
        </authorList>
    </citation>
    <scope>NUCLEOTIDE SEQUENCE [LARGE SCALE GENOMIC DNA]</scope>
    <source>
        <strain evidence="12 14">ATCC 29551</strain>
    </source>
</reference>
<evidence type="ECO:0000256" key="8">
    <source>
        <dbReference type="SAM" id="SignalP"/>
    </source>
</evidence>
<evidence type="ECO:0000256" key="1">
    <source>
        <dbReference type="ARBA" id="ARBA00011073"/>
    </source>
</evidence>
<keyword evidence="14" id="KW-1185">Reference proteome</keyword>
<feature type="active site" description="Charge relay system" evidence="6">
    <location>
        <position position="177"/>
    </location>
</feature>
<dbReference type="Proteomes" id="UP000198424">
    <property type="component" value="Unassembled WGS sequence"/>
</dbReference>
<dbReference type="GO" id="GO:0006508">
    <property type="term" value="P:proteolysis"/>
    <property type="evidence" value="ECO:0007669"/>
    <property type="project" value="UniProtKB-KW"/>
</dbReference>